<evidence type="ECO:0000259" key="3">
    <source>
        <dbReference type="Pfam" id="PF00884"/>
    </source>
</evidence>
<dbReference type="GO" id="GO:0016740">
    <property type="term" value="F:transferase activity"/>
    <property type="evidence" value="ECO:0007669"/>
    <property type="project" value="UniProtKB-KW"/>
</dbReference>
<evidence type="ECO:0000256" key="1">
    <source>
        <dbReference type="ARBA" id="ARBA00008779"/>
    </source>
</evidence>
<evidence type="ECO:0000313" key="5">
    <source>
        <dbReference type="Proteomes" id="UP000447545"/>
    </source>
</evidence>
<feature type="domain" description="Sulfatase N-terminal" evidence="3">
    <location>
        <begin position="5"/>
        <end position="236"/>
    </location>
</feature>
<dbReference type="SUPFAM" id="SSF53649">
    <property type="entry name" value="Alkaline phosphatase-like"/>
    <property type="match status" value="1"/>
</dbReference>
<dbReference type="InterPro" id="IPR000917">
    <property type="entry name" value="Sulfatase_N"/>
</dbReference>
<reference evidence="4 5" key="1">
    <citation type="submission" date="2019-11" db="EMBL/GenBank/DDBJ databases">
        <title>Winogradskyella ouciana sp. nov., isolated from the hadal seawater of the Mariana Trench.</title>
        <authorList>
            <person name="Liu R."/>
        </authorList>
    </citation>
    <scope>NUCLEOTIDE SEQUENCE [LARGE SCALE GENOMIC DNA]</scope>
    <source>
        <strain evidence="4 5">ZXX205</strain>
    </source>
</reference>
<dbReference type="Pfam" id="PF00884">
    <property type="entry name" value="Sulfatase"/>
    <property type="match status" value="1"/>
</dbReference>
<dbReference type="GO" id="GO:0004065">
    <property type="term" value="F:arylsulfatase activity"/>
    <property type="evidence" value="ECO:0007669"/>
    <property type="project" value="TreeGrafter"/>
</dbReference>
<evidence type="ECO:0000313" key="4">
    <source>
        <dbReference type="EMBL" id="MTE25773.1"/>
    </source>
</evidence>
<sequence>MSPEIPTLTSILKDNNYKTALFGKWHLGQNEKFLPSKHGVDRFFGIMCGAADHIDHKPFDRKRDLLFKKDIPNLYENDKPTSKKGYLNNLITEYSLDYISEQHDKPFFLSIQYTAPHWPWQSPTDSPVDSLSYSSSGSLKTYESMLKNLDDNFGRLMKRLKEKGLDASTLVIFTNDNGGAKFSNQGDLKGMKGSLYEGGIRVPAAVRWPTVTTPNTTAEQAVITMDWTKTILEAANCDDLEGLNLDGINLKAFFKEPSKTNERILFWRITNRKQEFAIRKGNFKYLRNNEGEFLFKLDVDISESMDLKNIEPNTFKQLKLAADSLNITLLKPDEYK</sequence>
<dbReference type="AlphaFoldDB" id="A0A7K1G9C1"/>
<dbReference type="Gene3D" id="3.30.1120.10">
    <property type="match status" value="1"/>
</dbReference>
<comment type="similarity">
    <text evidence="1">Belongs to the sulfatase family.</text>
</comment>
<dbReference type="PANTHER" id="PTHR42693">
    <property type="entry name" value="ARYLSULFATASE FAMILY MEMBER"/>
    <property type="match status" value="1"/>
</dbReference>
<dbReference type="InterPro" id="IPR017850">
    <property type="entry name" value="Alkaline_phosphatase_core_sf"/>
</dbReference>
<dbReference type="InterPro" id="IPR050738">
    <property type="entry name" value="Sulfatase"/>
</dbReference>
<keyword evidence="5" id="KW-1185">Reference proteome</keyword>
<dbReference type="EMBL" id="WJYA01000002">
    <property type="protein sequence ID" value="MTE25773.1"/>
    <property type="molecule type" value="Genomic_DNA"/>
</dbReference>
<dbReference type="Proteomes" id="UP000447545">
    <property type="component" value="Unassembled WGS sequence"/>
</dbReference>
<comment type="caution">
    <text evidence="4">The sequence shown here is derived from an EMBL/GenBank/DDBJ whole genome shotgun (WGS) entry which is preliminary data.</text>
</comment>
<organism evidence="4 5">
    <name type="scientific">Winogradskyella ouciana</name>
    <dbReference type="NCBI Taxonomy" id="2608631"/>
    <lineage>
        <taxon>Bacteria</taxon>
        <taxon>Pseudomonadati</taxon>
        <taxon>Bacteroidota</taxon>
        <taxon>Flavobacteriia</taxon>
        <taxon>Flavobacteriales</taxon>
        <taxon>Flavobacteriaceae</taxon>
        <taxon>Winogradskyella</taxon>
    </lineage>
</organism>
<name>A0A7K1G9C1_9FLAO</name>
<evidence type="ECO:0000256" key="2">
    <source>
        <dbReference type="ARBA" id="ARBA00022801"/>
    </source>
</evidence>
<gene>
    <name evidence="4" type="ORF">F1003_02410</name>
</gene>
<proteinExistence type="inferred from homology"/>
<accession>A0A7K1G9C1</accession>
<keyword evidence="4" id="KW-0808">Transferase</keyword>
<protein>
    <submittedName>
        <fullName evidence="4">Sulfatase-like hydrolase/transferase</fullName>
    </submittedName>
</protein>
<dbReference type="PANTHER" id="PTHR42693:SF53">
    <property type="entry name" value="ENDO-4-O-SULFATASE"/>
    <property type="match status" value="1"/>
</dbReference>
<dbReference type="Gene3D" id="3.40.720.10">
    <property type="entry name" value="Alkaline Phosphatase, subunit A"/>
    <property type="match status" value="1"/>
</dbReference>
<keyword evidence="2 4" id="KW-0378">Hydrolase</keyword>